<proteinExistence type="predicted"/>
<dbReference type="EMBL" id="OX596100">
    <property type="protein sequence ID" value="CAI9696590.1"/>
    <property type="molecule type" value="Genomic_DNA"/>
</dbReference>
<evidence type="ECO:0000313" key="2">
    <source>
        <dbReference type="Proteomes" id="UP001162501"/>
    </source>
</evidence>
<organism evidence="1 2">
    <name type="scientific">Rangifer tarandus platyrhynchus</name>
    <name type="common">Svalbard reindeer</name>
    <dbReference type="NCBI Taxonomy" id="3082113"/>
    <lineage>
        <taxon>Eukaryota</taxon>
        <taxon>Metazoa</taxon>
        <taxon>Chordata</taxon>
        <taxon>Craniata</taxon>
        <taxon>Vertebrata</taxon>
        <taxon>Euteleostomi</taxon>
        <taxon>Mammalia</taxon>
        <taxon>Eutheria</taxon>
        <taxon>Laurasiatheria</taxon>
        <taxon>Artiodactyla</taxon>
        <taxon>Ruminantia</taxon>
        <taxon>Pecora</taxon>
        <taxon>Cervidae</taxon>
        <taxon>Odocoileinae</taxon>
        <taxon>Rangifer</taxon>
    </lineage>
</organism>
<sequence length="158" mass="16574">MRARRRPGPGLHSWGPGSRAGPAGSTPATSRGRTHLAGPLRSLDMSHQLAHPVIAGRALWASARKVLGAPGSQISWRAEAGKGGWRGLEPRRFSACNRSACIRNLKSEERGRPGGDHGGLGVFGAVDRALRGLGVLRISDGAPDPAKQRADQVSASPR</sequence>
<evidence type="ECO:0000313" key="1">
    <source>
        <dbReference type="EMBL" id="CAI9696590.1"/>
    </source>
</evidence>
<gene>
    <name evidence="1" type="ORF">MRATA1EN3_LOCUS7803</name>
</gene>
<name>A0ACB0E7S2_RANTA</name>
<dbReference type="Proteomes" id="UP001162501">
    <property type="component" value="Chromosome 16"/>
</dbReference>
<protein>
    <submittedName>
        <fullName evidence="1">Uncharacterized protein</fullName>
    </submittedName>
</protein>
<accession>A0ACB0E7S2</accession>
<reference evidence="1" key="1">
    <citation type="submission" date="2023-05" db="EMBL/GenBank/DDBJ databases">
        <authorList>
            <consortium name="ELIXIR-Norway"/>
        </authorList>
    </citation>
    <scope>NUCLEOTIDE SEQUENCE</scope>
</reference>